<organism evidence="1 2">
    <name type="scientific">Macroventuria anomochaeta</name>
    <dbReference type="NCBI Taxonomy" id="301207"/>
    <lineage>
        <taxon>Eukaryota</taxon>
        <taxon>Fungi</taxon>
        <taxon>Dikarya</taxon>
        <taxon>Ascomycota</taxon>
        <taxon>Pezizomycotina</taxon>
        <taxon>Dothideomycetes</taxon>
        <taxon>Pleosporomycetidae</taxon>
        <taxon>Pleosporales</taxon>
        <taxon>Pleosporineae</taxon>
        <taxon>Didymellaceae</taxon>
        <taxon>Macroventuria</taxon>
    </lineage>
</organism>
<reference evidence="1" key="1">
    <citation type="journal article" date="2020" name="Stud. Mycol.">
        <title>101 Dothideomycetes genomes: a test case for predicting lifestyles and emergence of pathogens.</title>
        <authorList>
            <person name="Haridas S."/>
            <person name="Albert R."/>
            <person name="Binder M."/>
            <person name="Bloem J."/>
            <person name="Labutti K."/>
            <person name="Salamov A."/>
            <person name="Andreopoulos B."/>
            <person name="Baker S."/>
            <person name="Barry K."/>
            <person name="Bills G."/>
            <person name="Bluhm B."/>
            <person name="Cannon C."/>
            <person name="Castanera R."/>
            <person name="Culley D."/>
            <person name="Daum C."/>
            <person name="Ezra D."/>
            <person name="Gonzalez J."/>
            <person name="Henrissat B."/>
            <person name="Kuo A."/>
            <person name="Liang C."/>
            <person name="Lipzen A."/>
            <person name="Lutzoni F."/>
            <person name="Magnuson J."/>
            <person name="Mondo S."/>
            <person name="Nolan M."/>
            <person name="Ohm R."/>
            <person name="Pangilinan J."/>
            <person name="Park H.-J."/>
            <person name="Ramirez L."/>
            <person name="Alfaro M."/>
            <person name="Sun H."/>
            <person name="Tritt A."/>
            <person name="Yoshinaga Y."/>
            <person name="Zwiers L.-H."/>
            <person name="Turgeon B."/>
            <person name="Goodwin S."/>
            <person name="Spatafora J."/>
            <person name="Crous P."/>
            <person name="Grigoriev I."/>
        </authorList>
    </citation>
    <scope>NUCLEOTIDE SEQUENCE</scope>
    <source>
        <strain evidence="1">CBS 525.71</strain>
    </source>
</reference>
<gene>
    <name evidence="1" type="ORF">BU25DRAFT_411365</name>
</gene>
<keyword evidence="2" id="KW-1185">Reference proteome</keyword>
<accession>A0ACB6RYJ1</accession>
<protein>
    <submittedName>
        <fullName evidence="1">Uncharacterized protein</fullName>
    </submittedName>
</protein>
<proteinExistence type="predicted"/>
<comment type="caution">
    <text evidence="1">The sequence shown here is derived from an EMBL/GenBank/DDBJ whole genome shotgun (WGS) entry which is preliminary data.</text>
</comment>
<dbReference type="EMBL" id="MU006719">
    <property type="protein sequence ID" value="KAF2626838.1"/>
    <property type="molecule type" value="Genomic_DNA"/>
</dbReference>
<evidence type="ECO:0000313" key="1">
    <source>
        <dbReference type="EMBL" id="KAF2626838.1"/>
    </source>
</evidence>
<name>A0ACB6RYJ1_9PLEO</name>
<sequence length="199" mass="21836">MYWNLNTFFPTLQLFFESGLSCTIDGGQLSGALIGLDSRLRFRLTDCTHEEQGRVTKGMLPEKFARSGADIRILEATVAQRTSIAMKPTAPTCQLLTPKAQGLDIVHEVHTVIGLRLSGMNEMGYVWARAEMLSRMAEGRIWGDVRLAGLRNDVPAPFLGLAADFPKPGGELRVVEKGSMIKLPATIPGGLDNRGRPWI</sequence>
<dbReference type="Proteomes" id="UP000799754">
    <property type="component" value="Unassembled WGS sequence"/>
</dbReference>
<evidence type="ECO:0000313" key="2">
    <source>
        <dbReference type="Proteomes" id="UP000799754"/>
    </source>
</evidence>